<name>A0ABC8VU41_9POAL</name>
<organism evidence="4 5">
    <name type="scientific">Urochloa decumbens</name>
    <dbReference type="NCBI Taxonomy" id="240449"/>
    <lineage>
        <taxon>Eukaryota</taxon>
        <taxon>Viridiplantae</taxon>
        <taxon>Streptophyta</taxon>
        <taxon>Embryophyta</taxon>
        <taxon>Tracheophyta</taxon>
        <taxon>Spermatophyta</taxon>
        <taxon>Magnoliopsida</taxon>
        <taxon>Liliopsida</taxon>
        <taxon>Poales</taxon>
        <taxon>Poaceae</taxon>
        <taxon>PACMAD clade</taxon>
        <taxon>Panicoideae</taxon>
        <taxon>Panicodae</taxon>
        <taxon>Paniceae</taxon>
        <taxon>Melinidinae</taxon>
        <taxon>Urochloa</taxon>
    </lineage>
</organism>
<dbReference type="SUPFAM" id="SSF57756">
    <property type="entry name" value="Retrovirus zinc finger-like domains"/>
    <property type="match status" value="1"/>
</dbReference>
<dbReference type="InterPro" id="IPR053253">
    <property type="entry name" value="Sex_diff_modulator"/>
</dbReference>
<dbReference type="InterPro" id="IPR036875">
    <property type="entry name" value="Znf_CCHC_sf"/>
</dbReference>
<feature type="region of interest" description="Disordered" evidence="2">
    <location>
        <begin position="118"/>
        <end position="154"/>
    </location>
</feature>
<evidence type="ECO:0000313" key="4">
    <source>
        <dbReference type="EMBL" id="CAL4896611.1"/>
    </source>
</evidence>
<feature type="region of interest" description="Disordered" evidence="2">
    <location>
        <begin position="1"/>
        <end position="100"/>
    </location>
</feature>
<keyword evidence="1" id="KW-0862">Zinc</keyword>
<feature type="compositionally biased region" description="Gly residues" evidence="2">
    <location>
        <begin position="611"/>
        <end position="624"/>
    </location>
</feature>
<dbReference type="AlphaFoldDB" id="A0ABC8VU41"/>
<dbReference type="SMART" id="SM00343">
    <property type="entry name" value="ZnF_C2HC"/>
    <property type="match status" value="2"/>
</dbReference>
<dbReference type="EMBL" id="OZ075120">
    <property type="protein sequence ID" value="CAL4896611.1"/>
    <property type="molecule type" value="Genomic_DNA"/>
</dbReference>
<dbReference type="InterPro" id="IPR001878">
    <property type="entry name" value="Znf_CCHC"/>
</dbReference>
<gene>
    <name evidence="4" type="ORF">URODEC1_LOCUS6732</name>
</gene>
<dbReference type="Gene3D" id="4.10.60.10">
    <property type="entry name" value="Zinc finger, CCHC-type"/>
    <property type="match status" value="1"/>
</dbReference>
<feature type="compositionally biased region" description="Basic and acidic residues" evidence="2">
    <location>
        <begin position="277"/>
        <end position="297"/>
    </location>
</feature>
<accession>A0ABC8VU41</accession>
<protein>
    <recommendedName>
        <fullName evidence="3">CCHC-type domain-containing protein</fullName>
    </recommendedName>
</protein>
<feature type="region of interest" description="Disordered" evidence="2">
    <location>
        <begin position="247"/>
        <end position="297"/>
    </location>
</feature>
<reference evidence="5" key="1">
    <citation type="submission" date="2024-06" db="EMBL/GenBank/DDBJ databases">
        <authorList>
            <person name="Ryan C."/>
        </authorList>
    </citation>
    <scope>NUCLEOTIDE SEQUENCE [LARGE SCALE GENOMIC DNA]</scope>
</reference>
<proteinExistence type="predicted"/>
<feature type="compositionally biased region" description="Low complexity" evidence="2">
    <location>
        <begin position="48"/>
        <end position="68"/>
    </location>
</feature>
<reference evidence="4 5" key="2">
    <citation type="submission" date="2024-10" db="EMBL/GenBank/DDBJ databases">
        <authorList>
            <person name="Ryan C."/>
        </authorList>
    </citation>
    <scope>NUCLEOTIDE SEQUENCE [LARGE SCALE GENOMIC DNA]</scope>
</reference>
<evidence type="ECO:0000313" key="5">
    <source>
        <dbReference type="Proteomes" id="UP001497457"/>
    </source>
</evidence>
<sequence length="804" mass="88143">MSEKTPSSPAGDGVSLAGAGGECSIQPNPAMMASPHGTYLASGGPSRALSPSEALDLSSSSPEASPAAGRADAVESQKVSGPCCSRSRTEDRGVGTAGQRLKSVMVTGSYRDAVVRPAPATRQKQDVLSKTGSRRTVPVDQGTSAEAGGQSKSDEGFEAVKKPYWWRRERQGAGRRIEGGGERRVPAKQRLCPRISPPPSELLLLLRSKAVGRCFRCLAFDHLVAHCREPPRCLLCSKMGHRARYCPSTRRVPGRPGQGSSQAVVPARTEASGSVPRGDELKKEEDRRMDPFQRPREPYNRPDHVDVCAAWSPEIVAKVRRLELHALVGVQMDSRVGLTANQVHRDALRQLRIPDHFLKVKKLGQACFLLFFDDPAVRTSVLGFRSFDVENTSLHLMAWKREFGADSAKLRYKARLCFEGVSSHACSCEAVAPLIKHPAFVDRICEQRFEEKEKQCFCVWVWAENLDGLAKSGTLRIAQPVTAPEDYPIQEEYMDAQFEREGPADSLKYDVLIHLDRVEDYHPLPHSPTHRSFESDISGTPNDEPEIQWPVRHIYVWHLGHKDGELVERRISVHDRLGLRSRDGSPPGGGGDDGGRRRRMHVPPSGYAGYRQGGGSSSTGGVGSGFGMHGRQYWRRKVAVAKDLPEFAEQHGVAGKGFQEPVCPLLSPTRQCGKEGRVDSMVEEAALQPLCNQNEPPRADVEDFVEVQVPLIVLHEEPEHEGIASLATGCAISKNVVEDIRLQQLWDGAETQEPENVDALGPNIAEGASDTGGLVMKNAVEGLMDKELAMWPAEPRVQLYAAPK</sequence>
<feature type="domain" description="CCHC-type" evidence="3">
    <location>
        <begin position="232"/>
        <end position="248"/>
    </location>
</feature>
<dbReference type="PANTHER" id="PTHR33087:SF40">
    <property type="entry name" value="GENOME ASSEMBLY, CHROMOSOME: II"/>
    <property type="match status" value="1"/>
</dbReference>
<keyword evidence="1" id="KW-0479">Metal-binding</keyword>
<dbReference type="PANTHER" id="PTHR33087">
    <property type="entry name" value="OS07G0539200 PROTEIN"/>
    <property type="match status" value="1"/>
</dbReference>
<evidence type="ECO:0000256" key="2">
    <source>
        <dbReference type="SAM" id="MobiDB-lite"/>
    </source>
</evidence>
<feature type="region of interest" description="Disordered" evidence="2">
    <location>
        <begin position="525"/>
        <end position="544"/>
    </location>
</feature>
<dbReference type="PROSITE" id="PS50158">
    <property type="entry name" value="ZF_CCHC"/>
    <property type="match status" value="1"/>
</dbReference>
<evidence type="ECO:0000256" key="1">
    <source>
        <dbReference type="PROSITE-ProRule" id="PRU00047"/>
    </source>
</evidence>
<dbReference type="Proteomes" id="UP001497457">
    <property type="component" value="Chromosome 10rd"/>
</dbReference>
<keyword evidence="1" id="KW-0863">Zinc-finger</keyword>
<keyword evidence="5" id="KW-1185">Reference proteome</keyword>
<feature type="region of interest" description="Disordered" evidence="2">
    <location>
        <begin position="578"/>
        <end position="624"/>
    </location>
</feature>
<dbReference type="GO" id="GO:0008270">
    <property type="term" value="F:zinc ion binding"/>
    <property type="evidence" value="ECO:0007669"/>
    <property type="project" value="UniProtKB-KW"/>
</dbReference>
<evidence type="ECO:0000259" key="3">
    <source>
        <dbReference type="PROSITE" id="PS50158"/>
    </source>
</evidence>